<name>A0A172TZ83_9BACT</name>
<evidence type="ECO:0000313" key="2">
    <source>
        <dbReference type="Proteomes" id="UP000077177"/>
    </source>
</evidence>
<protein>
    <recommendedName>
        <fullName evidence="3">T9SS C-terminal target domain-containing protein</fullName>
    </recommendedName>
</protein>
<dbReference type="PANTHER" id="PTHR41339:SF1">
    <property type="entry name" value="SECRETED PROTEIN"/>
    <property type="match status" value="1"/>
</dbReference>
<keyword evidence="2" id="KW-1185">Reference proteome</keyword>
<dbReference type="STRING" id="1492898.SY85_18985"/>
<organism evidence="1 2">
    <name type="scientific">Flavisolibacter tropicus</name>
    <dbReference type="NCBI Taxonomy" id="1492898"/>
    <lineage>
        <taxon>Bacteria</taxon>
        <taxon>Pseudomonadati</taxon>
        <taxon>Bacteroidota</taxon>
        <taxon>Chitinophagia</taxon>
        <taxon>Chitinophagales</taxon>
        <taxon>Chitinophagaceae</taxon>
        <taxon>Flavisolibacter</taxon>
    </lineage>
</organism>
<reference evidence="1 2" key="2">
    <citation type="journal article" date="2016" name="Int. J. Syst. Evol. Microbiol.">
        <title>Flavisolibacter tropicus sp. nov., isolated from tropical soil.</title>
        <authorList>
            <person name="Lee J.J."/>
            <person name="Kang M.S."/>
            <person name="Kim G.S."/>
            <person name="Lee C.S."/>
            <person name="Lim S."/>
            <person name="Lee J."/>
            <person name="Roh S.H."/>
            <person name="Kang H."/>
            <person name="Ha J.M."/>
            <person name="Bae S."/>
            <person name="Jung H.Y."/>
            <person name="Kim M.K."/>
        </authorList>
    </citation>
    <scope>NUCLEOTIDE SEQUENCE [LARGE SCALE GENOMIC DNA]</scope>
    <source>
        <strain evidence="1 2">LCS9</strain>
    </source>
</reference>
<dbReference type="RefSeq" id="WP_066406544.1">
    <property type="nucleotide sequence ID" value="NZ_CP011390.1"/>
</dbReference>
<dbReference type="PATRIC" id="fig|1492898.3.peg.4129"/>
<dbReference type="KEGG" id="fla:SY85_18985"/>
<dbReference type="EMBL" id="CP011390">
    <property type="protein sequence ID" value="ANE52258.1"/>
    <property type="molecule type" value="Genomic_DNA"/>
</dbReference>
<dbReference type="PROSITE" id="PS51257">
    <property type="entry name" value="PROKAR_LIPOPROTEIN"/>
    <property type="match status" value="1"/>
</dbReference>
<gene>
    <name evidence="1" type="ORF">SY85_18985</name>
</gene>
<dbReference type="PANTHER" id="PTHR41339">
    <property type="entry name" value="LIPL48"/>
    <property type="match status" value="1"/>
</dbReference>
<accession>A0A172TZ83</accession>
<proteinExistence type="predicted"/>
<dbReference type="AlphaFoldDB" id="A0A172TZ83"/>
<evidence type="ECO:0000313" key="1">
    <source>
        <dbReference type="EMBL" id="ANE52258.1"/>
    </source>
</evidence>
<reference evidence="2" key="1">
    <citation type="submission" date="2015-01" db="EMBL/GenBank/DDBJ databases">
        <title>Flavisolibacter sp./LCS9/ whole genome sequencing.</title>
        <authorList>
            <person name="Kim M.K."/>
            <person name="Srinivasan S."/>
            <person name="Lee J.-J."/>
        </authorList>
    </citation>
    <scope>NUCLEOTIDE SEQUENCE [LARGE SCALE GENOMIC DNA]</scope>
    <source>
        <strain evidence="2">LCS9</strain>
    </source>
</reference>
<dbReference type="Proteomes" id="UP000077177">
    <property type="component" value="Chromosome"/>
</dbReference>
<dbReference type="OrthoDB" id="1521716at2"/>
<evidence type="ECO:0008006" key="3">
    <source>
        <dbReference type="Google" id="ProtNLM"/>
    </source>
</evidence>
<sequence>MKKNIFCIAALAALVFAGCRKIEMDGETVYVPVNGGSSEAGKRVELTGRITKDTILRKGNENILKGIVYITNGATLTVEAGATVKGSFSGTDVAALVITRGAKINAVGTPEAPIVFTSAAQNPQSGDWGGIILLGKAAINTSYLSKAGLYQVEGGVDNAEGDGLAGSGDAVAPTPVNNDNSGRMSYVRIEYAGYAFQPDKEINSLTLAAVGSGTTIDHIQVSYAKDDAFEWFGGTVNAKYLIAWKTQDDDFDTDNGYSGKVQYGLILRDSVIADISNSEAFESDNNATGTAVSPKTTAIFSNITAIGPRATLNNIGSTLFRGAAHIRRNTGISLFNSIIMGWPRGVEIDASTGVSTALNIEDSTIRLRNVTFAGNTVNYRFTGVAGTTIKDDASLGAWLSNSFYNNTFLTNASEAKLIQPFNYTAWDPTPFANGNDGIIKGASFSDSKFNGDSFFDKTVTFRGGVAPAGTDASWWKGWTSFK</sequence>